<keyword evidence="1" id="KW-1133">Transmembrane helix</keyword>
<accession>A0ABX8WAW8</accession>
<evidence type="ECO:0008006" key="4">
    <source>
        <dbReference type="Google" id="ProtNLM"/>
    </source>
</evidence>
<keyword evidence="1" id="KW-0472">Membrane</keyword>
<dbReference type="Proteomes" id="UP000826550">
    <property type="component" value="Chromosome"/>
</dbReference>
<dbReference type="InterPro" id="IPR036249">
    <property type="entry name" value="Thioredoxin-like_sf"/>
</dbReference>
<name>A0ABX8WAW8_9LACO</name>
<gene>
    <name evidence="2" type="ORF">GYM71_05690</name>
</gene>
<evidence type="ECO:0000256" key="1">
    <source>
        <dbReference type="SAM" id="Phobius"/>
    </source>
</evidence>
<dbReference type="RefSeq" id="WP_220219763.1">
    <property type="nucleotide sequence ID" value="NZ_CP048268.1"/>
</dbReference>
<organism evidence="2 3">
    <name type="scientific">Lactobacillus panisapium</name>
    <dbReference type="NCBI Taxonomy" id="2012495"/>
    <lineage>
        <taxon>Bacteria</taxon>
        <taxon>Bacillati</taxon>
        <taxon>Bacillota</taxon>
        <taxon>Bacilli</taxon>
        <taxon>Lactobacillales</taxon>
        <taxon>Lactobacillaceae</taxon>
        <taxon>Lactobacillus</taxon>
    </lineage>
</organism>
<evidence type="ECO:0000313" key="3">
    <source>
        <dbReference type="Proteomes" id="UP000826550"/>
    </source>
</evidence>
<proteinExistence type="predicted"/>
<protein>
    <recommendedName>
        <fullName evidence="4">Bacteriocin transport accessory protein</fullName>
    </recommendedName>
</protein>
<dbReference type="SUPFAM" id="SSF52833">
    <property type="entry name" value="Thioredoxin-like"/>
    <property type="match status" value="1"/>
</dbReference>
<dbReference type="EMBL" id="CP048268">
    <property type="protein sequence ID" value="QYN52937.1"/>
    <property type="molecule type" value="Genomic_DNA"/>
</dbReference>
<evidence type="ECO:0000313" key="2">
    <source>
        <dbReference type="EMBL" id="QYN52937.1"/>
    </source>
</evidence>
<feature type="transmembrane region" description="Helical" evidence="1">
    <location>
        <begin position="7"/>
        <end position="27"/>
    </location>
</feature>
<dbReference type="Gene3D" id="3.40.30.10">
    <property type="entry name" value="Glutaredoxin"/>
    <property type="match status" value="1"/>
</dbReference>
<keyword evidence="1" id="KW-0812">Transmembrane</keyword>
<reference evidence="2 3" key="1">
    <citation type="submission" date="2020-01" db="EMBL/GenBank/DDBJ databases">
        <title>Vast differences in strain-level diversity in the gut microbiota of two closely related honey bee species.</title>
        <authorList>
            <person name="Ellegaard K.M."/>
            <person name="Suenami S."/>
            <person name="Miyazaki R."/>
            <person name="Engel P."/>
        </authorList>
    </citation>
    <scope>NUCLEOTIDE SEQUENCE [LARGE SCALE GENOMIC DNA]</scope>
    <source>
        <strain evidence="2 3">ESL0416</strain>
    </source>
</reference>
<sequence length="90" mass="10347">MDKNKKIIYSILTIFIIMLLLYIGYAITKNNGGGTGKYNDCTSQFIHEDTSKIMKKLESKKRGIYYFGFPTCPWCQELLPVLDSSLKKIN</sequence>
<keyword evidence="3" id="KW-1185">Reference proteome</keyword>